<accession>A0AAU9CXJ8</accession>
<dbReference type="AlphaFoldDB" id="A0AAU9CXJ8"/>
<evidence type="ECO:0000313" key="2">
    <source>
        <dbReference type="Proteomes" id="UP001348817"/>
    </source>
</evidence>
<organism evidence="1 2">
    <name type="scientific">Fulvitalea axinellae</name>
    <dbReference type="NCBI Taxonomy" id="1182444"/>
    <lineage>
        <taxon>Bacteria</taxon>
        <taxon>Pseudomonadati</taxon>
        <taxon>Bacteroidota</taxon>
        <taxon>Cytophagia</taxon>
        <taxon>Cytophagales</taxon>
        <taxon>Persicobacteraceae</taxon>
        <taxon>Fulvitalea</taxon>
    </lineage>
</organism>
<sequence length="82" mass="9213">MYGKASPTVVERRIDSNVGGRDLWGWVFSCLRTGGLSYAEKGISVCLNEAFDFGPKGWSVFALWGQNIRECALREHLGVFWI</sequence>
<dbReference type="EMBL" id="AP025314">
    <property type="protein sequence ID" value="BDD10177.1"/>
    <property type="molecule type" value="Genomic_DNA"/>
</dbReference>
<proteinExistence type="predicted"/>
<reference evidence="1 2" key="1">
    <citation type="submission" date="2021-12" db="EMBL/GenBank/DDBJ databases">
        <title>Genome sequencing of bacteria with rrn-lacking chromosome and rrn-plasmid.</title>
        <authorList>
            <person name="Anda M."/>
            <person name="Iwasaki W."/>
        </authorList>
    </citation>
    <scope>NUCLEOTIDE SEQUENCE [LARGE SCALE GENOMIC DNA]</scope>
    <source>
        <strain evidence="1 2">DSM 100852</strain>
    </source>
</reference>
<gene>
    <name evidence="1" type="ORF">FUAX_26090</name>
</gene>
<keyword evidence="2" id="KW-1185">Reference proteome</keyword>
<protein>
    <submittedName>
        <fullName evidence="1">Uncharacterized protein</fullName>
    </submittedName>
</protein>
<dbReference type="KEGG" id="fax:FUAX_26090"/>
<evidence type="ECO:0000313" key="1">
    <source>
        <dbReference type="EMBL" id="BDD10177.1"/>
    </source>
</evidence>
<dbReference type="Proteomes" id="UP001348817">
    <property type="component" value="Chromosome"/>
</dbReference>
<name>A0AAU9CXJ8_9BACT</name>